<accession>H6L419</accession>
<keyword evidence="2" id="KW-1185">Reference proteome</keyword>
<reference evidence="1 2" key="1">
    <citation type="journal article" date="2012" name="Stand. Genomic Sci.">
        <title>Complete genome sequencing and analysis of Saprospira grandis str. Lewin, a predatory marine bacterium.</title>
        <authorList>
            <person name="Saw J.H."/>
            <person name="Yuryev A."/>
            <person name="Kanbe M."/>
            <person name="Hou S."/>
            <person name="Young A.G."/>
            <person name="Aizawa S."/>
            <person name="Alam M."/>
        </authorList>
    </citation>
    <scope>NUCLEOTIDE SEQUENCE [LARGE SCALE GENOMIC DNA]</scope>
    <source>
        <strain evidence="1 2">Lewin</strain>
    </source>
</reference>
<gene>
    <name evidence="1" type="ordered locus">SGRA_1166</name>
</gene>
<dbReference type="EMBL" id="CP002831">
    <property type="protein sequence ID" value="AFC23901.1"/>
    <property type="molecule type" value="Genomic_DNA"/>
</dbReference>
<organism evidence="1 2">
    <name type="scientific">Saprospira grandis (strain Lewin)</name>
    <dbReference type="NCBI Taxonomy" id="984262"/>
    <lineage>
        <taxon>Bacteria</taxon>
        <taxon>Pseudomonadati</taxon>
        <taxon>Bacteroidota</taxon>
        <taxon>Saprospiria</taxon>
        <taxon>Saprospirales</taxon>
        <taxon>Saprospiraceae</taxon>
        <taxon>Saprospira</taxon>
    </lineage>
</organism>
<dbReference type="AlphaFoldDB" id="H6L419"/>
<dbReference type="KEGG" id="sgn:SGRA_1166"/>
<proteinExistence type="predicted"/>
<dbReference type="HOGENOM" id="CLU_3398363_0_0_10"/>
<dbReference type="Proteomes" id="UP000007519">
    <property type="component" value="Chromosome"/>
</dbReference>
<evidence type="ECO:0000313" key="2">
    <source>
        <dbReference type="Proteomes" id="UP000007519"/>
    </source>
</evidence>
<sequence length="31" mass="3181">MTIFSNELSKAAFLVQRGGEAADMAGPSPPS</sequence>
<protein>
    <submittedName>
        <fullName evidence="1">Uncharacterized protein</fullName>
    </submittedName>
</protein>
<evidence type="ECO:0000313" key="1">
    <source>
        <dbReference type="EMBL" id="AFC23901.1"/>
    </source>
</evidence>
<dbReference type="STRING" id="984262.SGRA_1166"/>
<name>H6L419_SAPGL</name>